<dbReference type="GO" id="GO:0006935">
    <property type="term" value="P:chemotaxis"/>
    <property type="evidence" value="ECO:0007669"/>
    <property type="project" value="UniProtKB-ARBA"/>
</dbReference>
<gene>
    <name evidence="8" type="ORF">JZK55_03340</name>
</gene>
<dbReference type="GO" id="GO:0007165">
    <property type="term" value="P:signal transduction"/>
    <property type="evidence" value="ECO:0007669"/>
    <property type="project" value="UniProtKB-KW"/>
</dbReference>
<feature type="transmembrane region" description="Helical" evidence="5">
    <location>
        <begin position="12"/>
        <end position="30"/>
    </location>
</feature>
<dbReference type="CDD" id="cd11386">
    <property type="entry name" value="MCP_signal"/>
    <property type="match status" value="1"/>
</dbReference>
<protein>
    <recommendedName>
        <fullName evidence="10">Methyl-accepting chemotaxis protein</fullName>
    </recommendedName>
</protein>
<feature type="domain" description="HAMP" evidence="7">
    <location>
        <begin position="201"/>
        <end position="253"/>
    </location>
</feature>
<dbReference type="PANTHER" id="PTHR32089">
    <property type="entry name" value="METHYL-ACCEPTING CHEMOTAXIS PROTEIN MCPB"/>
    <property type="match status" value="1"/>
</dbReference>
<evidence type="ECO:0000256" key="2">
    <source>
        <dbReference type="ARBA" id="ARBA00023224"/>
    </source>
</evidence>
<dbReference type="Pfam" id="PF00672">
    <property type="entry name" value="HAMP"/>
    <property type="match status" value="1"/>
</dbReference>
<keyword evidence="5" id="KW-1133">Transmembrane helix</keyword>
<evidence type="ECO:0000256" key="5">
    <source>
        <dbReference type="SAM" id="Phobius"/>
    </source>
</evidence>
<evidence type="ECO:0000256" key="4">
    <source>
        <dbReference type="PROSITE-ProRule" id="PRU00284"/>
    </source>
</evidence>
<dbReference type="Gene3D" id="3.30.450.290">
    <property type="match status" value="1"/>
</dbReference>
<evidence type="ECO:0000256" key="3">
    <source>
        <dbReference type="ARBA" id="ARBA00029447"/>
    </source>
</evidence>
<feature type="domain" description="Methyl-accepting transducer" evidence="6">
    <location>
        <begin position="258"/>
        <end position="494"/>
    </location>
</feature>
<dbReference type="InterPro" id="IPR004089">
    <property type="entry name" value="MCPsignal_dom"/>
</dbReference>
<dbReference type="PROSITE" id="PS50885">
    <property type="entry name" value="HAMP"/>
    <property type="match status" value="1"/>
</dbReference>
<evidence type="ECO:0000259" key="7">
    <source>
        <dbReference type="PROSITE" id="PS50885"/>
    </source>
</evidence>
<dbReference type="SUPFAM" id="SSF58104">
    <property type="entry name" value="Methyl-accepting chemotaxis protein (MCP) signaling domain"/>
    <property type="match status" value="1"/>
</dbReference>
<keyword evidence="5" id="KW-0812">Transmembrane</keyword>
<dbReference type="KEGG" id="dtp:JZK55_03340"/>
<evidence type="ECO:0000313" key="8">
    <source>
        <dbReference type="EMBL" id="BCB95412.1"/>
    </source>
</evidence>
<proteinExistence type="inferred from homology"/>
<accession>A0A7G1GZB5</accession>
<evidence type="ECO:0000313" key="9">
    <source>
        <dbReference type="Proteomes" id="UP000516360"/>
    </source>
</evidence>
<dbReference type="Gene3D" id="1.20.120.30">
    <property type="entry name" value="Aspartate receptor, ligand-binding domain"/>
    <property type="match status" value="1"/>
</dbReference>
<keyword evidence="9" id="KW-1185">Reference proteome</keyword>
<reference evidence="8 9" key="1">
    <citation type="submission" date="2020-03" db="EMBL/GenBank/DDBJ databases">
        <title>Complete genome sequences of two sulfur-disproportionating bacterial strains T55J and Mzg5.</title>
        <authorList>
            <person name="Umezawa K."/>
            <person name="Kojima H."/>
            <person name="Kato Y."/>
            <person name="Fukui M."/>
        </authorList>
    </citation>
    <scope>NUCLEOTIDE SEQUENCE [LARGE SCALE GENOMIC DNA]</scope>
    <source>
        <strain evidence="8 9">T55J</strain>
    </source>
</reference>
<comment type="similarity">
    <text evidence="3">Belongs to the methyl-accepting chemotaxis (MCP) protein family.</text>
</comment>
<feature type="transmembrane region" description="Helical" evidence="5">
    <location>
        <begin position="179"/>
        <end position="200"/>
    </location>
</feature>
<dbReference type="PANTHER" id="PTHR32089:SF112">
    <property type="entry name" value="LYSOZYME-LIKE PROTEIN-RELATED"/>
    <property type="match status" value="1"/>
</dbReference>
<dbReference type="Proteomes" id="UP000516360">
    <property type="component" value="Chromosome"/>
</dbReference>
<sequence length="649" mass="70485">MNIKDLSIKWKTAIPIILCVFIGIAATIIITGDRTENIVIEELKKSTLNGYRDTVLNSLTTMMISGNFKESKGAFLEQMKHIADLRVIRSSSLDSEYGKGAPDEYPSDAVEKEVVDKGIEKVVVDGKFLRAVYPYMAKSNFMGKNCLSCHHVNEGAVLGAISVRIPIDESFGRIRRLQYLYAGLGLAGIIGITLVISFVVKTTHKPLEELIDRVKKIGEGHIDLSLSFEGKDEVALMSQNVRNVIQYFSNMINSIIATTSKIVPIVDVLRTKSEATSEGAKSQSGQAHQIATAAEEMSQTITDIARNAAVASETSSVAMETASKGKEVADGAVETVNRVYTSTVELASMVEKLNNRATEIGDIVTVIKDIADQTNLLALNAAIEAARAGEQGRGFAVVADEVRKLAERTIKATTEISEKIKAVQTEAEQTRHTMEDASAEVNTATEYIRQVGDSLNNIVESVHRVRDEITQIATAVDEQSAASEEVAKNIDKTSGIAKNMEQMAADVMHEVNTLTNIAEELRTATAGVKTTGSAKIMLDLAKTDHRVFVGKIASCLKGDLPLDAASLPDHHNCRFGKWYDKDGKDVCGNLPSFKAIDNPHEKIHALAKEAVAAYNSGDRDKAQRLYAEVEAVSRQIASLLDAIKSECRA</sequence>
<dbReference type="SMART" id="SM00283">
    <property type="entry name" value="MA"/>
    <property type="match status" value="1"/>
</dbReference>
<dbReference type="GO" id="GO:0016020">
    <property type="term" value="C:membrane"/>
    <property type="evidence" value="ECO:0007669"/>
    <property type="project" value="UniProtKB-SubCell"/>
</dbReference>
<evidence type="ECO:0000259" key="6">
    <source>
        <dbReference type="PROSITE" id="PS50111"/>
    </source>
</evidence>
<keyword evidence="5" id="KW-0472">Membrane</keyword>
<comment type="subcellular location">
    <subcellularLocation>
        <location evidence="1">Membrane</location>
    </subcellularLocation>
</comment>
<dbReference type="Pfam" id="PF13682">
    <property type="entry name" value="CZB"/>
    <property type="match status" value="1"/>
</dbReference>
<dbReference type="InterPro" id="IPR025991">
    <property type="entry name" value="Chemoreceptor_zinc-bind_dom"/>
</dbReference>
<dbReference type="Gene3D" id="1.10.287.950">
    <property type="entry name" value="Methyl-accepting chemotaxis protein"/>
    <property type="match status" value="1"/>
</dbReference>
<dbReference type="InterPro" id="IPR003660">
    <property type="entry name" value="HAMP_dom"/>
</dbReference>
<keyword evidence="2 4" id="KW-0807">Transducer</keyword>
<dbReference type="AlphaFoldDB" id="A0A7G1GZB5"/>
<evidence type="ECO:0000256" key="1">
    <source>
        <dbReference type="ARBA" id="ARBA00004370"/>
    </source>
</evidence>
<dbReference type="Pfam" id="PF00015">
    <property type="entry name" value="MCPsignal"/>
    <property type="match status" value="1"/>
</dbReference>
<name>A0A7G1GZB5_9BACT</name>
<evidence type="ECO:0008006" key="10">
    <source>
        <dbReference type="Google" id="ProtNLM"/>
    </source>
</evidence>
<dbReference type="FunFam" id="1.10.287.950:FF:000001">
    <property type="entry name" value="Methyl-accepting chemotaxis sensory transducer"/>
    <property type="match status" value="1"/>
</dbReference>
<dbReference type="RefSeq" id="WP_203472910.1">
    <property type="nucleotide sequence ID" value="NZ_AP022873.1"/>
</dbReference>
<organism evidence="8 9">
    <name type="scientific">Dissulfurispira thermophila</name>
    <dbReference type="NCBI Taxonomy" id="2715679"/>
    <lineage>
        <taxon>Bacteria</taxon>
        <taxon>Pseudomonadati</taxon>
        <taxon>Nitrospirota</taxon>
        <taxon>Thermodesulfovibrionia</taxon>
        <taxon>Thermodesulfovibrionales</taxon>
        <taxon>Dissulfurispiraceae</taxon>
        <taxon>Dissulfurispira</taxon>
    </lineage>
</organism>
<dbReference type="PROSITE" id="PS50111">
    <property type="entry name" value="CHEMOTAXIS_TRANSDUC_2"/>
    <property type="match status" value="1"/>
</dbReference>
<dbReference type="EMBL" id="AP022873">
    <property type="protein sequence ID" value="BCB95412.1"/>
    <property type="molecule type" value="Genomic_DNA"/>
</dbReference>